<feature type="region of interest" description="Disordered" evidence="1">
    <location>
        <begin position="68"/>
        <end position="87"/>
    </location>
</feature>
<reference evidence="3" key="1">
    <citation type="journal article" date="2019" name="Int. J. Syst. Evol. Microbiol.">
        <title>The Global Catalogue of Microorganisms (GCM) 10K type strain sequencing project: providing services to taxonomists for standard genome sequencing and annotation.</title>
        <authorList>
            <consortium name="The Broad Institute Genomics Platform"/>
            <consortium name="The Broad Institute Genome Sequencing Center for Infectious Disease"/>
            <person name="Wu L."/>
            <person name="Ma J."/>
        </authorList>
    </citation>
    <scope>NUCLEOTIDE SEQUENCE [LARGE SCALE GENOMIC DNA]</scope>
    <source>
        <strain evidence="3">JCM 13004</strain>
    </source>
</reference>
<name>A0ABP4HJW2_9ACTN</name>
<organism evidence="2 3">
    <name type="scientific">Kitasatospora nipponensis</name>
    <dbReference type="NCBI Taxonomy" id="258049"/>
    <lineage>
        <taxon>Bacteria</taxon>
        <taxon>Bacillati</taxon>
        <taxon>Actinomycetota</taxon>
        <taxon>Actinomycetes</taxon>
        <taxon>Kitasatosporales</taxon>
        <taxon>Streptomycetaceae</taxon>
        <taxon>Kitasatospora</taxon>
    </lineage>
</organism>
<evidence type="ECO:0000256" key="1">
    <source>
        <dbReference type="SAM" id="MobiDB-lite"/>
    </source>
</evidence>
<accession>A0ABP4HJW2</accession>
<dbReference type="RefSeq" id="WP_344446112.1">
    <property type="nucleotide sequence ID" value="NZ_BAAALF010000212.1"/>
</dbReference>
<dbReference type="Proteomes" id="UP001500037">
    <property type="component" value="Unassembled WGS sequence"/>
</dbReference>
<proteinExistence type="predicted"/>
<sequence length="87" mass="9151">MTDRQDPLVPPRCPGADCAAVTGWLDEPARPAEINGWACPACGRYGLLVPAEHAHGFVGGRALLVLGRRGGPTRPTPGRTTRTEHAA</sequence>
<keyword evidence="3" id="KW-1185">Reference proteome</keyword>
<evidence type="ECO:0000313" key="2">
    <source>
        <dbReference type="EMBL" id="GAA1270744.1"/>
    </source>
</evidence>
<dbReference type="EMBL" id="BAAALF010000212">
    <property type="protein sequence ID" value="GAA1270744.1"/>
    <property type="molecule type" value="Genomic_DNA"/>
</dbReference>
<gene>
    <name evidence="2" type="ORF">GCM10009665_68820</name>
</gene>
<comment type="caution">
    <text evidence="2">The sequence shown here is derived from an EMBL/GenBank/DDBJ whole genome shotgun (WGS) entry which is preliminary data.</text>
</comment>
<evidence type="ECO:0000313" key="3">
    <source>
        <dbReference type="Proteomes" id="UP001500037"/>
    </source>
</evidence>
<feature type="compositionally biased region" description="Low complexity" evidence="1">
    <location>
        <begin position="68"/>
        <end position="80"/>
    </location>
</feature>
<protein>
    <submittedName>
        <fullName evidence="2">Uncharacterized protein</fullName>
    </submittedName>
</protein>